<dbReference type="EMBL" id="JAMQPV010000005">
    <property type="protein sequence ID" value="MCW7463986.1"/>
    <property type="molecule type" value="Genomic_DNA"/>
</dbReference>
<accession>A0ABT3M1Y8</accession>
<comment type="caution">
    <text evidence="1">The sequence shown here is derived from an EMBL/GenBank/DDBJ whole genome shotgun (WGS) entry which is preliminary data.</text>
</comment>
<proteinExistence type="predicted"/>
<protein>
    <submittedName>
        <fullName evidence="1">Uncharacterized protein</fullName>
    </submittedName>
</protein>
<evidence type="ECO:0000313" key="1">
    <source>
        <dbReference type="EMBL" id="MCW7463986.1"/>
    </source>
</evidence>
<evidence type="ECO:0000313" key="2">
    <source>
        <dbReference type="Proteomes" id="UP001209737"/>
    </source>
</evidence>
<reference evidence="1 2" key="1">
    <citation type="submission" date="2022-06" db="EMBL/GenBank/DDBJ databases">
        <title>Leptospira isolates from biofilms formed at urban environments.</title>
        <authorList>
            <person name="Ribeiro P.S."/>
            <person name="Sousa T."/>
            <person name="Carvalho N."/>
            <person name="Aburjaile F."/>
            <person name="Neves F."/>
            <person name="Oliveira D."/>
            <person name="Blanco L."/>
            <person name="Lima J."/>
            <person name="Costa F."/>
            <person name="Brenig B."/>
            <person name="Soares S."/>
            <person name="Ramos R."/>
            <person name="Goes-Neto A."/>
            <person name="Matiuzzi M."/>
            <person name="Azevedo V."/>
            <person name="Ristow P."/>
        </authorList>
    </citation>
    <scope>NUCLEOTIDE SEQUENCE [LARGE SCALE GENOMIC DNA]</scope>
    <source>
        <strain evidence="1 2">VSF25</strain>
    </source>
</reference>
<sequence>MVKNAELAKAKADATTEQRMSLLVKERDPVTGNIKLETLSSISVGLVEKGRVPETYTETFKVYQDSSGNPYLLPGKGKIVDAVSLERGVQEAAFHRQVESINQSSNGYLIKPETGLIERNAKGEKIDANDFKGRQDAFKELKASLGSAFDPKTNPNHAKLEAVNNFEEVRGSHGTINQFRTSVNGIVIYTMNADSDMNYNSIQMSNGSTWMDVTNAAKSAGAIEVTVNSIIKAGSHSQGFALDIGSITVPGKTDPISIRY</sequence>
<dbReference type="RefSeq" id="WP_265376702.1">
    <property type="nucleotide sequence ID" value="NZ_JAMQPV010000005.1"/>
</dbReference>
<keyword evidence="2" id="KW-1185">Reference proteome</keyword>
<gene>
    <name evidence="1" type="ORF">ND812_17920</name>
</gene>
<name>A0ABT3M1Y8_9LEPT</name>
<dbReference type="Proteomes" id="UP001209737">
    <property type="component" value="Unassembled WGS sequence"/>
</dbReference>
<organism evidence="1 2">
    <name type="scientific">Leptospira limi</name>
    <dbReference type="NCBI Taxonomy" id="2950023"/>
    <lineage>
        <taxon>Bacteria</taxon>
        <taxon>Pseudomonadati</taxon>
        <taxon>Spirochaetota</taxon>
        <taxon>Spirochaetia</taxon>
        <taxon>Leptospirales</taxon>
        <taxon>Leptospiraceae</taxon>
        <taxon>Leptospira</taxon>
    </lineage>
</organism>